<name>I7B9P0_MYCHA</name>
<feature type="binding site" evidence="1">
    <location>
        <position position="137"/>
    </location>
    <ligand>
        <name>a divalent metal cation</name>
        <dbReference type="ChEBI" id="CHEBI:60240"/>
        <label>2</label>
    </ligand>
</feature>
<dbReference type="PATRIC" id="fig|1212765.3.peg.433"/>
<feature type="binding site" evidence="1">
    <location>
        <position position="13"/>
    </location>
    <ligand>
        <name>a divalent metal cation</name>
        <dbReference type="ChEBI" id="CHEBI:60240"/>
        <label>1</label>
    </ligand>
</feature>
<gene>
    <name evidence="2" type="ordered locus">MHLP_01925</name>
</gene>
<dbReference type="PANTHER" id="PTHR46124:SF2">
    <property type="entry name" value="D-AMINOACYL-TRNA DEACYLASE"/>
    <property type="match status" value="1"/>
</dbReference>
<sequence length="258" mass="30022">MNKDRRIFETHIHFSSDAFKDDFERYISLEPAFWYLNVATSLEESHLVIDQANNRQNVFCAIGVHPLYLAEEGKTVDSAVEELERLIEKHRDKVVAIGEIGLDFYRVSREEALEIQLIWLKKQIEIAIKHDLVVVFHIRNACKDALDLLREYPKLRGIIHSFDGSKQELREALELPGDFVISFSPLVFRNPDKFREIVPLVPIDKLLVESDSPYLGITQSICRSIVRVIAEWRGISFEEVRRQTFENSLRVFKIKLPS</sequence>
<feature type="binding site" evidence="1">
    <location>
        <position position="211"/>
    </location>
    <ligand>
        <name>a divalent metal cation</name>
        <dbReference type="ChEBI" id="CHEBI:60240"/>
        <label>1</label>
    </ligand>
</feature>
<dbReference type="AlphaFoldDB" id="I7B9P0"/>
<dbReference type="STRING" id="1212765.MHLP_01925"/>
<dbReference type="HOGENOM" id="CLU_031506_4_0_14"/>
<dbReference type="InterPro" id="IPR001130">
    <property type="entry name" value="TatD-like"/>
</dbReference>
<feature type="binding site" evidence="1">
    <location>
        <position position="160"/>
    </location>
    <ligand>
        <name>a divalent metal cation</name>
        <dbReference type="ChEBI" id="CHEBI:60240"/>
        <label>2</label>
    </ligand>
</feature>
<keyword evidence="2" id="KW-0378">Hydrolase</keyword>
<evidence type="ECO:0000256" key="1">
    <source>
        <dbReference type="PIRSR" id="PIRSR005902-1"/>
    </source>
</evidence>
<dbReference type="Gene3D" id="3.20.20.140">
    <property type="entry name" value="Metal-dependent hydrolases"/>
    <property type="match status" value="1"/>
</dbReference>
<evidence type="ECO:0000313" key="2">
    <source>
        <dbReference type="EMBL" id="AFO51965.1"/>
    </source>
</evidence>
<dbReference type="SUPFAM" id="SSF51556">
    <property type="entry name" value="Metallo-dependent hydrolases"/>
    <property type="match status" value="1"/>
</dbReference>
<dbReference type="EMBL" id="CP003731">
    <property type="protein sequence ID" value="AFO51965.1"/>
    <property type="molecule type" value="Genomic_DNA"/>
</dbReference>
<dbReference type="Proteomes" id="UP000006502">
    <property type="component" value="Chromosome"/>
</dbReference>
<reference evidence="3" key="2">
    <citation type="submission" date="2012-07" db="EMBL/GenBank/DDBJ databases">
        <title>Complete genome sequence of 'Candidatus Mycoplasma haemolamae'.</title>
        <authorList>
            <person name="Guimaraes A.M.S."/>
            <person name="Toth B."/>
            <person name="Santos A.P."/>
            <person name="Nascimento N.C."/>
            <person name="Sojka J.E."/>
            <person name="Messick J.B."/>
        </authorList>
    </citation>
    <scope>NUCLEOTIDE SEQUENCE [LARGE SCALE GENOMIC DNA]</scope>
    <source>
        <strain evidence="3">Purdue</strain>
    </source>
</reference>
<dbReference type="InterPro" id="IPR032466">
    <property type="entry name" value="Metal_Hydrolase"/>
</dbReference>
<protein>
    <submittedName>
        <fullName evidence="2">Hydrolase, TatD family protein</fullName>
    </submittedName>
</protein>
<dbReference type="Pfam" id="PF01026">
    <property type="entry name" value="TatD_DNase"/>
    <property type="match status" value="1"/>
</dbReference>
<evidence type="ECO:0000313" key="3">
    <source>
        <dbReference type="Proteomes" id="UP000006502"/>
    </source>
</evidence>
<dbReference type="KEGG" id="mhl:MHLP_01925"/>
<keyword evidence="1" id="KW-0479">Metal-binding</keyword>
<feature type="binding site" evidence="1">
    <location>
        <position position="11"/>
    </location>
    <ligand>
        <name>a divalent metal cation</name>
        <dbReference type="ChEBI" id="CHEBI:60240"/>
        <label>1</label>
    </ligand>
</feature>
<proteinExistence type="predicted"/>
<dbReference type="PANTHER" id="PTHR46124">
    <property type="entry name" value="D-AMINOACYL-TRNA DEACYLASE"/>
    <property type="match status" value="1"/>
</dbReference>
<dbReference type="GO" id="GO:0016788">
    <property type="term" value="F:hydrolase activity, acting on ester bonds"/>
    <property type="evidence" value="ECO:0007669"/>
    <property type="project" value="InterPro"/>
</dbReference>
<accession>I7B9P0</accession>
<organism evidence="2 3">
    <name type="scientific">Mycoplasma haematolamae (strain Purdue)</name>
    <dbReference type="NCBI Taxonomy" id="1212765"/>
    <lineage>
        <taxon>Bacteria</taxon>
        <taxon>Bacillati</taxon>
        <taxon>Mycoplasmatota</taxon>
        <taxon>Mollicutes</taxon>
        <taxon>Mycoplasmataceae</taxon>
        <taxon>Mycoplasma</taxon>
    </lineage>
</organism>
<keyword evidence="3" id="KW-1185">Reference proteome</keyword>
<dbReference type="GO" id="GO:0046872">
    <property type="term" value="F:metal ion binding"/>
    <property type="evidence" value="ECO:0007669"/>
    <property type="project" value="UniProtKB-KW"/>
</dbReference>
<feature type="binding site" evidence="1">
    <location>
        <position position="99"/>
    </location>
    <ligand>
        <name>a divalent metal cation</name>
        <dbReference type="ChEBI" id="CHEBI:60240"/>
        <label>1</label>
    </ligand>
</feature>
<dbReference type="GO" id="GO:0005829">
    <property type="term" value="C:cytosol"/>
    <property type="evidence" value="ECO:0007669"/>
    <property type="project" value="TreeGrafter"/>
</dbReference>
<reference evidence="2 3" key="1">
    <citation type="journal article" date="2012" name="J. Bacteriol.">
        <title>Genome Sequence of "Candidatus Mycoplasma haemolamae" Strain Purdue, a Red Blood Cell Pathogen of Alpacas (Vicugna pacos) and Llamas (Lama glama).</title>
        <authorList>
            <person name="Guimaraes A.M."/>
            <person name="Toth B."/>
            <person name="Santos A.P."/>
            <person name="do Nascimento N.C."/>
            <person name="Kritchevsky J.E."/>
            <person name="Messick J.B."/>
        </authorList>
    </citation>
    <scope>NUCLEOTIDE SEQUENCE [LARGE SCALE GENOMIC DNA]</scope>
    <source>
        <strain evidence="2 3">Purdue</strain>
    </source>
</reference>
<dbReference type="OrthoDB" id="9810005at2"/>
<dbReference type="PIRSF" id="PIRSF005902">
    <property type="entry name" value="DNase_TatD"/>
    <property type="match status" value="1"/>
</dbReference>
<dbReference type="CDD" id="cd01310">
    <property type="entry name" value="TatD_DNAse"/>
    <property type="match status" value="1"/>
</dbReference>